<feature type="compositionally biased region" description="Acidic residues" evidence="7">
    <location>
        <begin position="4380"/>
        <end position="4398"/>
    </location>
</feature>
<evidence type="ECO:0000256" key="5">
    <source>
        <dbReference type="PROSITE-ProRule" id="PRU00508"/>
    </source>
</evidence>
<feature type="domain" description="UBR-type" evidence="8">
    <location>
        <begin position="1908"/>
        <end position="2013"/>
    </location>
</feature>
<feature type="region of interest" description="Disordered" evidence="7">
    <location>
        <begin position="5131"/>
        <end position="5183"/>
    </location>
</feature>
<feature type="compositionally biased region" description="Basic residues" evidence="7">
    <location>
        <begin position="153"/>
        <end position="162"/>
    </location>
</feature>
<feature type="zinc finger region" description="UBR-type" evidence="5">
    <location>
        <begin position="1908"/>
        <end position="2013"/>
    </location>
</feature>
<evidence type="ECO:0000256" key="1">
    <source>
        <dbReference type="ARBA" id="ARBA00009970"/>
    </source>
</evidence>
<dbReference type="Proteomes" id="UP000789595">
    <property type="component" value="Unassembled WGS sequence"/>
</dbReference>
<feature type="region of interest" description="Disordered" evidence="7">
    <location>
        <begin position="1361"/>
        <end position="1390"/>
    </location>
</feature>
<feature type="compositionally biased region" description="Low complexity" evidence="7">
    <location>
        <begin position="115"/>
        <end position="138"/>
    </location>
</feature>
<feature type="compositionally biased region" description="Acidic residues" evidence="7">
    <location>
        <begin position="4346"/>
        <end position="4364"/>
    </location>
</feature>
<feature type="region of interest" description="Disordered" evidence="7">
    <location>
        <begin position="1224"/>
        <end position="1243"/>
    </location>
</feature>
<dbReference type="InterPro" id="IPR025789">
    <property type="entry name" value="DOT1_dom"/>
</dbReference>
<dbReference type="GO" id="GO:0008270">
    <property type="term" value="F:zinc ion binding"/>
    <property type="evidence" value="ECO:0007669"/>
    <property type="project" value="UniProtKB-KW"/>
</dbReference>
<keyword evidence="4" id="KW-0862">Zinc</keyword>
<feature type="compositionally biased region" description="Acidic residues" evidence="7">
    <location>
        <begin position="4302"/>
        <end position="4319"/>
    </location>
</feature>
<accession>A0A8J2S518</accession>
<feature type="compositionally biased region" description="Basic and acidic residues" evidence="7">
    <location>
        <begin position="4367"/>
        <end position="4379"/>
    </location>
</feature>
<feature type="compositionally biased region" description="Low complexity" evidence="7">
    <location>
        <begin position="5921"/>
        <end position="5935"/>
    </location>
</feature>
<dbReference type="SMART" id="SM00396">
    <property type="entry name" value="ZnF_UBR1"/>
    <property type="match status" value="1"/>
</dbReference>
<feature type="region of interest" description="Disordered" evidence="7">
    <location>
        <begin position="5556"/>
        <end position="5587"/>
    </location>
</feature>
<dbReference type="InterPro" id="IPR045189">
    <property type="entry name" value="UBR4-like"/>
</dbReference>
<evidence type="ECO:0000313" key="10">
    <source>
        <dbReference type="Proteomes" id="UP000789595"/>
    </source>
</evidence>
<feature type="region of interest" description="Disordered" evidence="7">
    <location>
        <begin position="1418"/>
        <end position="1437"/>
    </location>
</feature>
<feature type="compositionally biased region" description="Acidic residues" evidence="7">
    <location>
        <begin position="1367"/>
        <end position="1385"/>
    </location>
</feature>
<dbReference type="InterPro" id="IPR025704">
    <property type="entry name" value="E3_Ub_ligase_UBR4_C"/>
</dbReference>
<protein>
    <recommendedName>
        <fullName evidence="8">UBR-type domain-containing protein</fullName>
    </recommendedName>
</protein>
<dbReference type="InterPro" id="IPR003126">
    <property type="entry name" value="Znf_UBR"/>
</dbReference>
<dbReference type="PROSITE" id="PS52043">
    <property type="entry name" value="UBR4_E3"/>
    <property type="match status" value="1"/>
</dbReference>
<dbReference type="Pfam" id="PF08123">
    <property type="entry name" value="DOT1"/>
    <property type="match status" value="1"/>
</dbReference>
<feature type="region of interest" description="Disordered" evidence="7">
    <location>
        <begin position="460"/>
        <end position="535"/>
    </location>
</feature>
<comment type="caution">
    <text evidence="9">The sequence shown here is derived from an EMBL/GenBank/DDBJ whole genome shotgun (WGS) entry which is preliminary data.</text>
</comment>
<dbReference type="PANTHER" id="PTHR21725">
    <property type="entry name" value="E3 UBIQUITIN-PROTEIN LIGASE UBR4"/>
    <property type="match status" value="1"/>
</dbReference>
<evidence type="ECO:0000256" key="4">
    <source>
        <dbReference type="ARBA" id="ARBA00022833"/>
    </source>
</evidence>
<gene>
    <name evidence="9" type="ORF">PECAL_1P08800</name>
</gene>
<reference evidence="9" key="1">
    <citation type="submission" date="2021-11" db="EMBL/GenBank/DDBJ databases">
        <authorList>
            <consortium name="Genoscope - CEA"/>
            <person name="William W."/>
        </authorList>
    </citation>
    <scope>NUCLEOTIDE SEQUENCE</scope>
</reference>
<feature type="region of interest" description="Disordered" evidence="7">
    <location>
        <begin position="3155"/>
        <end position="3178"/>
    </location>
</feature>
<sequence length="6042" mass="650117">MAEAWRSKPFPQTVACQICTLELTIPSPEVIPFLSCEACGATPCARLCGRWFASEQGAAKHTLSCGRMAARKPKPPASPPRQASTLPVHGLLEGAAPPAPSPVVTPPVPGARDAAVARAGAAAPRGTVVVNGEPRGAGAPPPKPKAKSSAPKPKARPKKRVKREAPPPAPVEEAEPLPPAPADNEVAEGAALAPRAFREKLSKALDKLGGRYNLETSPGVRGNLQPAVQVCASGQRDAHYGAVLPALVVSILRHARFQPGETFADVGSGIGTAVLQTALTTACARATGVEVVQTRHEAALRVHAALRELLSDDERSILEAKCALCLGDAFSDSTSAFLASCDVLFVNNASGTMAPERVAGTALDEQLANVAKRCRVGSRLIAMDRIPLLDECNAFKLEQFYSSERAVTWTDAPVPLYVYAKKADTWQCRRCTFANPLMDDYHFITECQACSDEMRSRFGLNDGERISGRSTMAKSERDDEDMAPAPAPRGSPPSATGRRRAPPKRKADEDDKGDARARRRRAREPSARTKAQDPLGAATRFVDLTRRLAAGGADASPGLELEALAKLLYALTQRTATTEERSLSARALLAARDALLALSSQRSEDDDAAPASRTRAQKAIEEEDQPQPLDKNAQLCAGAALELCVELCQQETTGVVCRDQASQRRANVALDVLEELCGGSSCASVDLAEDASSSRIPPFEDVLATTLHAAAARCADKLRRVAPSQSKEERRPSPVIIQLAAANLSRIEAPQKLLRCADTGLRIAGGHKPDDEMKDQDEDGDRNAAMAWASRLARVARLVEDERADELVSQAQRNNVEQACFDVAARLGAVAALSPVEASQVQSGGWREPRRRHAAKFTNEEECSEAVRCFADVSMIAQTAKPDNPQPHLVDAIGAAAVFRACGPLSSAIVEGTTTGEERLPCAVAAFALTAVAEASQHNCTGPLAQDALSTIDGCCACALAGAARSTDDDLATLGLKALASLLGPPSEKQETKKRRRAVEEDGPSAFRDVLTTDHALAVLYATAWDSSTDLPKDSTIARRRARGDRAWLAARSASRAVADSLTGESLDQARNAFVEHMSQDDAIDMGMPRKAFSVVYDLVLDRGEGCSQHLTKVASLLFGDDVEVCPLGYAPHGARFLVDALSSPRRDAFSTAVGEKLWEHITKLNDDDDLQTAARLLHVARASLEASPTSSSLLADRLRSEDDDADENQLYAALRGFTTTEPPKRMRRRRAPAAKKVTQQPAPLVEGKRITELRAAAVAILKSAREDAAQFAVDAAWRFLASLPECSAKDGLDGALAAARLAKLLDASESRLQPGDQVLTAARTKLRSSLNEAPSWASSAAVEALAFALRAAVVPSRGGRYRLEDGDSDVDDGSDSEGDDETSDEAARRARTAAFVEELVEALSTVVDAHDAEVLKSLEGEEPSKRRRKKADDDPAGDARLARCLLRAAGGESTGSTPHAQIFEPPFSKLARLGRALFGENGSSEDTSTVKPLVDRLARRSVDVKALGSELKGTRQTAVRKRCSTSVNSRVVAHALSQKPQTARVVSAVAAAARAVAVSARRQHLRSGMAQDTSCWINAAAALGALKTDAAYAFMRGLCANAQQQLARRPSDARAVDCKRRLGATCILFDNQAKNEAVWASARSAALDDLERWTSSPRAEHRQHVVSYVENTSDESVGAEKLLSWALKDDLSSQGGHLAIAARIVVTASQFPDATSGSVRLPTAKAISGAPPGALRASLVAAKHETASICELCASAACGDAKGVDGRYPAATGAASFVAGRGDEDAGWAPQKTAKKGNEVWASACRTAILRAIVDDGEVCELLELPARASRPCESLLVLCAVTNGGSAAADVAQRLVQSGKTLGSARALELAAALCAGFRRALGLRQEEQTLPVQEEEEEPQREVPTKCTFASTSGAFVEQHWYNCATCGLVGDKGACAACIRTCHAGHDISYARKSSFFCDCGARGSTTAADRAAQRERESFLGGEIPGGRRGASAAALLAAAPPCRCLDASERRFRPRAPTIERRPPKQDRARLLRRVENLAATTRQASLPASLAEAACAVATELARAAASSLAERPIRSRASSIVQKPRRVIEAQPSPGRGRTSKGSSESAAPTRSAPKVRRASCIHGLEVKVPGEQTTGPVARQTKALLQRHRLAPRLVSADRRGRVAIGCRRTVTIYVLENALRARRPQRTACVALTRANTPFDLVGLAFNPCCDRHVACWGLRDCCVVALDGGDQKKNDEPINVKVELALDALASDAAHVVKCLWVPASKCGLAVCTTLGVHIYDLSRDTATPTHAYVLAYDQHHLRDACLAPPRPEWGGARALYAVLDTGRVFAADVEPDDNELFGRKSTVQTAKEVYLDLHDALSLPPRLFAGAGAAHGLLYSSRAHALVIARDGCAACVIPLGDGVRDVRGGGHILPCTVPPPPRRPQVSRPPTGSAAADELLLAALNASQTQQKTAQQPFDAWLEWPGGECDDDADAVDVVCVARGVSTTPRTSGRGTERVVYVACSGTTPQHRRVLGVCAYMPPRATKLSGRQLMILFDDGTLQLFDRPDCEPADVSMEEDDDDEDEDEELVRRGPACVQFESLCVVPQPRVVFAGDLASSKPSTDLRRRLRASTDEYLVGKADGGSLLVSVDPSYLQERGSLRAVRLLVGSAASNHAPEELVVCGKVVPVRTNQRAWRDVFLDAADRRACRRLGGVPVSMLGARRAGNPPILDAVEVYVADEALRKRPKKKKVQTVIDVCRGLPLKRCLAAASRIAALVSYPSSSLERFPPLEAPFDDTYATVDMSDDPTELCKAALLVVERTCLTTKSDRSWCRAASTLVRVSAQFDATRSSAYIDQARLDRLVKATDGSQDDSRADAVARLALALHEREPSSFRKRLCPSDEDYGFPKIAAVARRGTEVQATTSRTIVSLACSELWSRGSNSATPTETAREGYLKLVSTLENGDTADSSMEALADEISKALIADPSSAASALRDENISSESKTEDTIQESKDDDQQTKASFFASCVLPLVLDRLKQHVVVASLAEGTMDSVGSPGNVARGLGCVLSIASKCYADPQLASAVSYVLCDWASDTLRYALCHDVLKCHAERRGRHSRSLQRDGVEWCCDEEESWFSRDETREDVVVLLLRTVERLCRGIPSVQRQQGQPLTRRDTMESQDGDDEDRVVETVTPVDACTRRCADDVELSCAPLSLHRGSSETACRAASRSARQAVAKQLDSQENGVSLRDALVAKSRRALATLRAESEASSSPQQPDDEENKPPLLNDHSDAESVDSDDDASEERPVVPCGLLDDDVAEEVVEDDQTVQSVDPCPWWVPLVAAPEIDRPRSAKLRRNHRAELASAFLAASLRCCASCGGALTSSERRFPPAFFAALCDAVGDRNLPKGARRAARRALRRLCGGSPREYRACRDSHLFARHFTRLRTALSTIRREGELEYVSAARLEHSLTRLLRVVRSRAHHWRTFCARPAIGSTQDDDDVVMIDQEDKEDDASLADASDGDEVSFERGHCGSTTLLELCEVLPASTARNAVLELLERCCRPVDNLRDDDLRLEDQRASAENASDQRTQSRPRRRFARFLGLGAPAQSVGSASRAAQGLVIDLGEEASEKLLAFASTIAVDGDSRGCRALGAQTLRHVWRALDRPAKTTVLAALASRAPRELRRSGGGELLAALRGALVEAIDDRDILPEATLDELCSTLQAGLRETRSQSDDDVRAVYQATDGLCRNAPRCFDDAEDDEEDTELLKAASEADATVRNEAGPVVDDFEGSTTDDADRVRYLSEGDVFTAKDVKDCVTVRDRSQSLLSDPEDPDSDSEKKKVPGKARPREKRKPLQSLEDLRKAARYTENTALSQLRTVRRITHLELRIREPRGRYVRRLKLHYAAREVDSLSDLSWPTHRRKWALAATVRLERGQTSARIPLPAPLVAANLLIEYDDFYPQRTTGPPQQRRTGSKTQPCLHCPRCGRAVTDAHGVCQHCGEVAFQCRQCRHINYERLDAFLCVECGYCAFGDFSYRLRSDPAPDALSIRSEEDLQRAVARLRDRADACADARRELRRLLPECARRARALALSRDDEHAVFSAWPRSSKTALDDTWCAVDVASFALMAHADARVLGTPRAAAQLAADLGSLLSAVAPSSQNVARLFGVDEEEEPVAVMPPLDLGPARASSSLASILASARDSGPEDARRLAAALEGVPRRRMRRRRLGPPPTLGGSSYAAALSAARRAVRAPPTALLRRPARRALAQAAAGLLGRYPRAAPPRANAAALFFRGETAARSIRLRRDPVPGEAHEEDDDDPMIEEDEDEEEMLQRALAASAPPPPEPHGDDSDPPGSSDDDEDDDLDAALDDDDPLAFELREDVDFGRERFDEDESREEEPVPEEQEDEEKPPVPDAKVLKAQKRQKREEVASQSLDRVYAAAAAADQIVRGGTQRKKRDRTGVPKSPPKPSSDSLRELVKSVHAEDLRKRSASDSEEEEDSTVKLGHAARSLLDLYEGECLPLAAELKSASKQAAQTVARVRAYRRRTHTHEDVSSEDEDDEASLKTAATAGRLAALAGALASSERGRKALDRKRVAQELLAVASSDHREASRAAAQALRSLASHSEHARSYLFEALRSAADDALTDPCQLGGRSRDAAPLGRALNSLRDHVAAPGTVLSAACLAFCLDVVPKAALSDDPQIAASILRPCLGVLCKVASSPDNENVIAWLQKESGRLPRESGPWRSLSRFSRPTDLRSAFDRWKGPPAKHWWLRAFTGSNEACRRQASLLLLAACGNEMETPGQTACVEFALEGFATACASNNGDVSQLVVVAKELITSVKRRAYIQKRGFGRCCARLARREASLLLARDARLLRDSRGGADGAAARAVGRESPALEALCVLASELAEHNDEDDAEGAAGRASRDALDVPLEACLALRALALLGCRATDQAADSLASAARVPLDCDCRGTIDKRRGDRLAFLAASCRVLRRRRDRRLGILTEDPPPPLDAKAIDNLLKDMASAATPKRQRQRVQLQLRRAPTQEEFFRGNLPRSTVDLDDVPTENSGEDAEPLMRDVRRKIARDLDMVDAAEMLELLVCDKIISLDLSVRQVYANVWQPGSKDARNRARRRRMGALAAALGDAGASLMAPGEEEDEDHDMEEEDEVYSEVGDEDEDEEDEDEDEPKRRRRVTPPMVVTYRLTGVDGEATEERYEQVEAQDDGRRRQDQSQAAVVIASSGGLEELVRCCSSRDAPELAGRALQLLALCADSGYASDLAKRGASGALLARLVAELRNKKTSQNTLVPRILSLLETLAPAAAAEDSQSETEEDSNEAGHLETLVEGLKDASVASALARTPALRKAVCRLLPALAYGRKDAADALASTVVQLFDSGVDKWAQESTNDPDSVAAACLREVVEGLGSGVGARALGDALERAGFAKKCSQALVKRLPTTSPKFAWASTGTESTEWTECAVKDERIIVALLKALKGCCASSERCAKTAIKDKAVESAHALELLLAPSLVCLAAEELVDACVAWPSGSKARSMREASRNARLDHASKKRDRILKRYGLEAPPQQGEKPQKRARAPSVTENVQDAEPDDAGSARCVVCREGFASRPRDALGAYIFSKLAAADVGGADGFQLVEGAAAAAQAASRPRPPPAVCSSVGAMHCIHANCHRDATRAERSLRSPRAEWDGAALRNSRVLCNSILPVRPPQATDDWASARAAYHAAVERHFGRVAQLGVAAAPASQLAAAASTSSYASPSSRALRSSRFQLAAHDARLLLLRLAHNEPLHQESGGGSRRSNLELCLYLLQMAGHQLQDRDAGGAADAALAQRERRHLDAVVAASLDRAQGSADQRKRAAEAAPHAALLSLFSASNDRWSVQRKRRACARALKRSVDRAKSRAAASAAARSRRGRAGSQGQPSPPNSPQRPSSNAAAPAPAPADVEAATAARAVTYARATLAYVALVDKLQSVLATPLVPAATVITPAEGRISLFNGDDAGIGRCAAELASFYDAQLRDAEAPQDVLRVMDLDADALDIDTETRSMVFGS</sequence>
<feature type="region of interest" description="Disordered" evidence="7">
    <location>
        <begin position="3762"/>
        <end position="3782"/>
    </location>
</feature>
<evidence type="ECO:0000256" key="6">
    <source>
        <dbReference type="PROSITE-ProRule" id="PRU01388"/>
    </source>
</evidence>
<feature type="compositionally biased region" description="Basic residues" evidence="7">
    <location>
        <begin position="3832"/>
        <end position="3844"/>
    </location>
</feature>
<feature type="region of interest" description="Disordered" evidence="7">
    <location>
        <begin position="4291"/>
        <end position="4493"/>
    </location>
</feature>
<evidence type="ECO:0000256" key="3">
    <source>
        <dbReference type="ARBA" id="ARBA00022771"/>
    </source>
</evidence>
<feature type="compositionally biased region" description="Pro residues" evidence="7">
    <location>
        <begin position="97"/>
        <end position="109"/>
    </location>
</feature>
<evidence type="ECO:0000313" key="9">
    <source>
        <dbReference type="EMBL" id="CAH0364513.1"/>
    </source>
</evidence>
<dbReference type="GO" id="GO:0031151">
    <property type="term" value="F:histone H3K79 methyltransferase activity"/>
    <property type="evidence" value="ECO:0007669"/>
    <property type="project" value="InterPro"/>
</dbReference>
<dbReference type="InterPro" id="IPR029063">
    <property type="entry name" value="SAM-dependent_MTases_sf"/>
</dbReference>
<evidence type="ECO:0000256" key="2">
    <source>
        <dbReference type="ARBA" id="ARBA00022723"/>
    </source>
</evidence>
<name>A0A8J2S518_9STRA</name>
<feature type="compositionally biased region" description="Basic and acidic residues" evidence="7">
    <location>
        <begin position="4463"/>
        <end position="4482"/>
    </location>
</feature>
<feature type="region of interest" description="UBR4 E3 catalytic module" evidence="6">
    <location>
        <begin position="5463"/>
        <end position="6042"/>
    </location>
</feature>
<feature type="compositionally biased region" description="Pro residues" evidence="7">
    <location>
        <begin position="166"/>
        <end position="181"/>
    </location>
</feature>
<keyword evidence="10" id="KW-1185">Reference proteome</keyword>
<feature type="compositionally biased region" description="Acidic residues" evidence="7">
    <location>
        <begin position="5140"/>
        <end position="5172"/>
    </location>
</feature>
<keyword evidence="2" id="KW-0479">Metal-binding</keyword>
<feature type="region of interest" description="Disordered" evidence="7">
    <location>
        <begin position="3811"/>
        <end position="3845"/>
    </location>
</feature>
<dbReference type="Pfam" id="PF13764">
    <property type="entry name" value="E3_UbLigase_R4"/>
    <property type="match status" value="1"/>
</dbReference>
<feature type="compositionally biased region" description="Basic and acidic residues" evidence="7">
    <location>
        <begin position="4292"/>
        <end position="4301"/>
    </location>
</feature>
<dbReference type="PROSITE" id="PS51157">
    <property type="entry name" value="ZF_UBR"/>
    <property type="match status" value="1"/>
</dbReference>
<keyword evidence="3 6" id="KW-0863">Zinc-finger</keyword>
<evidence type="ECO:0000256" key="7">
    <source>
        <dbReference type="SAM" id="MobiDB-lite"/>
    </source>
</evidence>
<comment type="similarity">
    <text evidence="1 6">Belongs to the UBR4 family.</text>
</comment>
<dbReference type="PANTHER" id="PTHR21725:SF1">
    <property type="entry name" value="E3 UBIQUITIN-PROTEIN LIGASE UBR4"/>
    <property type="match status" value="1"/>
</dbReference>
<organism evidence="9 10">
    <name type="scientific">Pelagomonas calceolata</name>
    <dbReference type="NCBI Taxonomy" id="35677"/>
    <lineage>
        <taxon>Eukaryota</taxon>
        <taxon>Sar</taxon>
        <taxon>Stramenopiles</taxon>
        <taxon>Ochrophyta</taxon>
        <taxon>Pelagophyceae</taxon>
        <taxon>Pelagomonadales</taxon>
        <taxon>Pelagomonadaceae</taxon>
        <taxon>Pelagomonas</taxon>
    </lineage>
</organism>
<feature type="region of interest" description="Disordered" evidence="7">
    <location>
        <begin position="600"/>
        <end position="626"/>
    </location>
</feature>
<dbReference type="SUPFAM" id="SSF53335">
    <property type="entry name" value="S-adenosyl-L-methionine-dependent methyltransferases"/>
    <property type="match status" value="1"/>
</dbReference>
<feature type="compositionally biased region" description="Acidic residues" evidence="7">
    <location>
        <begin position="3169"/>
        <end position="3178"/>
    </location>
</feature>
<proteinExistence type="inferred from homology"/>
<dbReference type="Pfam" id="PF02207">
    <property type="entry name" value="zf-UBR"/>
    <property type="match status" value="1"/>
</dbReference>
<dbReference type="Gene3D" id="3.40.50.150">
    <property type="entry name" value="Vaccinia Virus protein VP39"/>
    <property type="match status" value="1"/>
</dbReference>
<feature type="region of interest" description="Disordered" evidence="7">
    <location>
        <begin position="2986"/>
        <end position="3008"/>
    </location>
</feature>
<feature type="compositionally biased region" description="Polar residues" evidence="7">
    <location>
        <begin position="2108"/>
        <end position="2117"/>
    </location>
</feature>
<feature type="compositionally biased region" description="Basic and acidic residues" evidence="7">
    <location>
        <begin position="2987"/>
        <end position="3008"/>
    </location>
</feature>
<feature type="region of interest" description="Disordered" evidence="7">
    <location>
        <begin position="5891"/>
        <end position="5935"/>
    </location>
</feature>
<dbReference type="OrthoDB" id="49457at2759"/>
<feature type="region of interest" description="Disordered" evidence="7">
    <location>
        <begin position="115"/>
        <end position="184"/>
    </location>
</feature>
<feature type="region of interest" description="Disordered" evidence="7">
    <location>
        <begin position="91"/>
        <end position="110"/>
    </location>
</feature>
<feature type="compositionally biased region" description="Basic and acidic residues" evidence="7">
    <location>
        <begin position="505"/>
        <end position="516"/>
    </location>
</feature>
<dbReference type="EMBL" id="CAKKNE010000001">
    <property type="protein sequence ID" value="CAH0364513.1"/>
    <property type="molecule type" value="Genomic_DNA"/>
</dbReference>
<feature type="compositionally biased region" description="Acidic residues" evidence="7">
    <location>
        <begin position="3284"/>
        <end position="3293"/>
    </location>
</feature>
<feature type="region of interest" description="Disordered" evidence="7">
    <location>
        <begin position="3254"/>
        <end position="3298"/>
    </location>
</feature>
<feature type="region of interest" description="Disordered" evidence="7">
    <location>
        <begin position="2087"/>
        <end position="2125"/>
    </location>
</feature>
<evidence type="ECO:0000259" key="8">
    <source>
        <dbReference type="PROSITE" id="PS51157"/>
    </source>
</evidence>